<evidence type="ECO:0008006" key="3">
    <source>
        <dbReference type="Google" id="ProtNLM"/>
    </source>
</evidence>
<accession>A0ABW1JH13</accession>
<sequence length="304" mass="32124">MDCADQARGPDDAPCWAGHWSRVEPLQSVWAQAALVRTVGSLPRLHAWRLGDAKGSSRQLQWVAQLAGSPAPIAPLGVLAVTATQPRLDHGDGSDVGDSVDLAMAVGSWAVDALTGALNGLATRGTNPQWAGAMVRLPGSWLPPMAWLPRDRRGGDDPGTAWPTESVEVARRYTLHCAELRTMAALLTPAVLALALDAVPAGSAVTVAGDALHVWWPYSGDALRQVGRVARAGRAARLIADAFPAFVLADFPDRSGEVEADLAERQSAADAYRASRRPGASVDPVMQRIYDQARAAYDAGHPSP</sequence>
<dbReference type="Proteomes" id="UP001596189">
    <property type="component" value="Unassembled WGS sequence"/>
</dbReference>
<comment type="caution">
    <text evidence="1">The sequence shown here is derived from an EMBL/GenBank/DDBJ whole genome shotgun (WGS) entry which is preliminary data.</text>
</comment>
<keyword evidence="2" id="KW-1185">Reference proteome</keyword>
<name>A0ABW1JH13_9ACTN</name>
<gene>
    <name evidence="1" type="ORF">ACFQDO_13005</name>
</gene>
<evidence type="ECO:0000313" key="1">
    <source>
        <dbReference type="EMBL" id="MFC6008048.1"/>
    </source>
</evidence>
<proteinExistence type="predicted"/>
<organism evidence="1 2">
    <name type="scientific">Angustibacter luteus</name>
    <dbReference type="NCBI Taxonomy" id="658456"/>
    <lineage>
        <taxon>Bacteria</taxon>
        <taxon>Bacillati</taxon>
        <taxon>Actinomycetota</taxon>
        <taxon>Actinomycetes</taxon>
        <taxon>Kineosporiales</taxon>
        <taxon>Kineosporiaceae</taxon>
    </lineage>
</organism>
<protein>
    <recommendedName>
        <fullName evidence="3">Helicase</fullName>
    </recommendedName>
</protein>
<dbReference type="RefSeq" id="WP_345715262.1">
    <property type="nucleotide sequence ID" value="NZ_BAABFP010000002.1"/>
</dbReference>
<reference evidence="2" key="1">
    <citation type="journal article" date="2019" name="Int. J. Syst. Evol. Microbiol.">
        <title>The Global Catalogue of Microorganisms (GCM) 10K type strain sequencing project: providing services to taxonomists for standard genome sequencing and annotation.</title>
        <authorList>
            <consortium name="The Broad Institute Genomics Platform"/>
            <consortium name="The Broad Institute Genome Sequencing Center for Infectious Disease"/>
            <person name="Wu L."/>
            <person name="Ma J."/>
        </authorList>
    </citation>
    <scope>NUCLEOTIDE SEQUENCE [LARGE SCALE GENOMIC DNA]</scope>
    <source>
        <strain evidence="2">KACC 14249</strain>
    </source>
</reference>
<dbReference type="EMBL" id="JBHSRD010000004">
    <property type="protein sequence ID" value="MFC6008048.1"/>
    <property type="molecule type" value="Genomic_DNA"/>
</dbReference>
<evidence type="ECO:0000313" key="2">
    <source>
        <dbReference type="Proteomes" id="UP001596189"/>
    </source>
</evidence>